<evidence type="ECO:0000256" key="6">
    <source>
        <dbReference type="ARBA" id="ARBA00022840"/>
    </source>
</evidence>
<keyword evidence="4 10" id="KW-0812">Transmembrane</keyword>
<dbReference type="SUPFAM" id="SSF52540">
    <property type="entry name" value="P-loop containing nucleoside triphosphate hydrolases"/>
    <property type="match status" value="1"/>
</dbReference>
<dbReference type="AlphaFoldDB" id="A0A1L5F8L1"/>
<reference evidence="13 14" key="1">
    <citation type="submission" date="2016-12" db="EMBL/GenBank/DDBJ databases">
        <title>Complete genome sequence of Clostridium kluyveri JZZ isolated from the pit mud of a Chinese flavor liquor-making factory.</title>
        <authorList>
            <person name="Wang Y."/>
        </authorList>
    </citation>
    <scope>NUCLEOTIDE SEQUENCE [LARGE SCALE GENOMIC DNA]</scope>
    <source>
        <strain evidence="13 14">JZZ</strain>
    </source>
</reference>
<dbReference type="EMBL" id="CP018335">
    <property type="protein sequence ID" value="APM39348.1"/>
    <property type="molecule type" value="Genomic_DNA"/>
</dbReference>
<dbReference type="InterPro" id="IPR003439">
    <property type="entry name" value="ABC_transporter-like_ATP-bd"/>
</dbReference>
<dbReference type="PROSITE" id="PS50893">
    <property type="entry name" value="ABC_TRANSPORTER_2"/>
    <property type="match status" value="1"/>
</dbReference>
<keyword evidence="3" id="KW-1003">Cell membrane</keyword>
<evidence type="ECO:0000259" key="11">
    <source>
        <dbReference type="PROSITE" id="PS50893"/>
    </source>
</evidence>
<dbReference type="Gene3D" id="3.40.50.300">
    <property type="entry name" value="P-loop containing nucleotide triphosphate hydrolases"/>
    <property type="match status" value="1"/>
</dbReference>
<evidence type="ECO:0000256" key="8">
    <source>
        <dbReference type="ARBA" id="ARBA00023136"/>
    </source>
</evidence>
<dbReference type="GO" id="GO:0015421">
    <property type="term" value="F:ABC-type oligopeptide transporter activity"/>
    <property type="evidence" value="ECO:0007669"/>
    <property type="project" value="TreeGrafter"/>
</dbReference>
<feature type="compositionally biased region" description="Basic and acidic residues" evidence="9">
    <location>
        <begin position="1"/>
        <end position="12"/>
    </location>
</feature>
<dbReference type="InterPro" id="IPR039421">
    <property type="entry name" value="Type_1_exporter"/>
</dbReference>
<dbReference type="PANTHER" id="PTHR43394:SF1">
    <property type="entry name" value="ATP-BINDING CASSETTE SUB-FAMILY B MEMBER 10, MITOCHONDRIAL"/>
    <property type="match status" value="1"/>
</dbReference>
<evidence type="ECO:0000256" key="1">
    <source>
        <dbReference type="ARBA" id="ARBA00004651"/>
    </source>
</evidence>
<keyword evidence="2" id="KW-0813">Transport</keyword>
<keyword evidence="5" id="KW-0547">Nucleotide-binding</keyword>
<protein>
    <submittedName>
        <fullName evidence="13">Multidrug ABC transporter ATP-binding protein</fullName>
    </submittedName>
</protein>
<dbReference type="InterPro" id="IPR017871">
    <property type="entry name" value="ABC_transporter-like_CS"/>
</dbReference>
<dbReference type="GO" id="GO:0016887">
    <property type="term" value="F:ATP hydrolysis activity"/>
    <property type="evidence" value="ECO:0007669"/>
    <property type="project" value="InterPro"/>
</dbReference>
<evidence type="ECO:0000256" key="3">
    <source>
        <dbReference type="ARBA" id="ARBA00022475"/>
    </source>
</evidence>
<comment type="subcellular location">
    <subcellularLocation>
        <location evidence="1">Cell membrane</location>
        <topology evidence="1">Multi-pass membrane protein</topology>
    </subcellularLocation>
</comment>
<gene>
    <name evidence="13" type="ORF">BS101_11620</name>
</gene>
<feature type="transmembrane region" description="Helical" evidence="10">
    <location>
        <begin position="96"/>
        <end position="119"/>
    </location>
</feature>
<evidence type="ECO:0000256" key="2">
    <source>
        <dbReference type="ARBA" id="ARBA00022448"/>
    </source>
</evidence>
<dbReference type="FunFam" id="3.40.50.300:FF:000287">
    <property type="entry name" value="Multidrug ABC transporter ATP-binding protein"/>
    <property type="match status" value="1"/>
</dbReference>
<evidence type="ECO:0000313" key="13">
    <source>
        <dbReference type="EMBL" id="APM39348.1"/>
    </source>
</evidence>
<feature type="transmembrane region" description="Helical" evidence="10">
    <location>
        <begin position="54"/>
        <end position="76"/>
    </location>
</feature>
<organism evidence="13 14">
    <name type="scientific">Clostridium kluyveri</name>
    <dbReference type="NCBI Taxonomy" id="1534"/>
    <lineage>
        <taxon>Bacteria</taxon>
        <taxon>Bacillati</taxon>
        <taxon>Bacillota</taxon>
        <taxon>Clostridia</taxon>
        <taxon>Eubacteriales</taxon>
        <taxon>Clostridiaceae</taxon>
        <taxon>Clostridium</taxon>
    </lineage>
</organism>
<keyword evidence="6 13" id="KW-0067">ATP-binding</keyword>
<evidence type="ECO:0000256" key="9">
    <source>
        <dbReference type="SAM" id="MobiDB-lite"/>
    </source>
</evidence>
<name>A0A1L5F8L1_CLOKL</name>
<feature type="domain" description="ABC transporter" evidence="11">
    <location>
        <begin position="375"/>
        <end position="609"/>
    </location>
</feature>
<feature type="domain" description="ABC transmembrane type-1" evidence="12">
    <location>
        <begin position="56"/>
        <end position="341"/>
    </location>
</feature>
<dbReference type="Pfam" id="PF00005">
    <property type="entry name" value="ABC_tran"/>
    <property type="match status" value="1"/>
</dbReference>
<dbReference type="Pfam" id="PF00664">
    <property type="entry name" value="ABC_membrane"/>
    <property type="match status" value="1"/>
</dbReference>
<proteinExistence type="predicted"/>
<feature type="region of interest" description="Disordered" evidence="9">
    <location>
        <begin position="1"/>
        <end position="25"/>
    </location>
</feature>
<dbReference type="InterPro" id="IPR003593">
    <property type="entry name" value="AAA+_ATPase"/>
</dbReference>
<keyword evidence="8 10" id="KW-0472">Membrane</keyword>
<dbReference type="InterPro" id="IPR011527">
    <property type="entry name" value="ABC1_TM_dom"/>
</dbReference>
<evidence type="ECO:0000256" key="7">
    <source>
        <dbReference type="ARBA" id="ARBA00022989"/>
    </source>
</evidence>
<evidence type="ECO:0000313" key="14">
    <source>
        <dbReference type="Proteomes" id="UP000184604"/>
    </source>
</evidence>
<dbReference type="PROSITE" id="PS00211">
    <property type="entry name" value="ABC_TRANSPORTER_1"/>
    <property type="match status" value="1"/>
</dbReference>
<evidence type="ECO:0000256" key="10">
    <source>
        <dbReference type="SAM" id="Phobius"/>
    </source>
</evidence>
<sequence>MGERDKYNKSDIKMPLGPRRGVRGRGSIGPVEKPKNFKKTLFRLWKYFGSERKLLVIIFIFVIIDSIIGLLGPYLIGKSIDAMSELRGKVNFDILSVMVILLLFTYVLDAILTFFQGWLMAGTAQKIVMNLRRSLFDKLQKLPISFFDMNTHGEIMSRLTNDIENVSSTISQSTTQLMSAVVTVLGSFIMMLILSPILTFVTLITVPMVFFLTKGIAKNTSVLFKEQQVQLGKLNGHIEENISGIHVVKAFNHEQKAIEEFKKINYSLSQVGLKAQIWSGFLMPIMNVINNIGFAAVAGVGGILAVKNIITIGIIASFLSYSRQFARPLNDIASIFNTLQSAVAGAERVFDILDEKEEIKDTAEAVTLENTSGQVTFENVNFSYRKDFLILNDINFNINQGTSVALVGPTGAGKTTIVNLLVRFYDVSSGRILIDEIDIRNYTRDSLRKCFGIVLQDTYLFTGTILENIKYGRLDADFSQVKEAAQAAGANQFIEKFPHKYDTMLQEGGSNLSQGERQLIAIARAILSDPSILVLDEATSNVDTRTELKIQRAMRNLIRKRTSFIIAHRLSTIRDSDIIMVIDGGTIVEVGNHSDLIGKKGIYYNMYCNQLINS</sequence>
<dbReference type="CDD" id="cd03254">
    <property type="entry name" value="ABCC_Glucan_exporter_like"/>
    <property type="match status" value="1"/>
</dbReference>
<evidence type="ECO:0000256" key="5">
    <source>
        <dbReference type="ARBA" id="ARBA00022741"/>
    </source>
</evidence>
<feature type="transmembrane region" description="Helical" evidence="10">
    <location>
        <begin position="177"/>
        <end position="204"/>
    </location>
</feature>
<dbReference type="PANTHER" id="PTHR43394">
    <property type="entry name" value="ATP-DEPENDENT PERMEASE MDL1, MITOCHONDRIAL"/>
    <property type="match status" value="1"/>
</dbReference>
<evidence type="ECO:0000259" key="12">
    <source>
        <dbReference type="PROSITE" id="PS50929"/>
    </source>
</evidence>
<dbReference type="CDD" id="cd18547">
    <property type="entry name" value="ABC_6TM_Tm288_like"/>
    <property type="match status" value="1"/>
</dbReference>
<dbReference type="InterPro" id="IPR027417">
    <property type="entry name" value="P-loop_NTPase"/>
</dbReference>
<dbReference type="FunFam" id="1.20.1560.10:FF:000011">
    <property type="entry name" value="Multidrug ABC transporter ATP-binding protein"/>
    <property type="match status" value="1"/>
</dbReference>
<dbReference type="SUPFAM" id="SSF90123">
    <property type="entry name" value="ABC transporter transmembrane region"/>
    <property type="match status" value="1"/>
</dbReference>
<dbReference type="Proteomes" id="UP000184604">
    <property type="component" value="Chromosome"/>
</dbReference>
<dbReference type="PROSITE" id="PS50929">
    <property type="entry name" value="ABC_TM1F"/>
    <property type="match status" value="1"/>
</dbReference>
<evidence type="ECO:0000256" key="4">
    <source>
        <dbReference type="ARBA" id="ARBA00022692"/>
    </source>
</evidence>
<dbReference type="GO" id="GO:0005524">
    <property type="term" value="F:ATP binding"/>
    <property type="evidence" value="ECO:0007669"/>
    <property type="project" value="UniProtKB-KW"/>
</dbReference>
<keyword evidence="7 10" id="KW-1133">Transmembrane helix</keyword>
<dbReference type="GO" id="GO:0005886">
    <property type="term" value="C:plasma membrane"/>
    <property type="evidence" value="ECO:0007669"/>
    <property type="project" value="UniProtKB-SubCell"/>
</dbReference>
<dbReference type="RefSeq" id="WP_073538974.1">
    <property type="nucleotide sequence ID" value="NZ_CP018335.1"/>
</dbReference>
<accession>A0A1L5F8L1</accession>
<dbReference type="Gene3D" id="1.20.1560.10">
    <property type="entry name" value="ABC transporter type 1, transmembrane domain"/>
    <property type="match status" value="1"/>
</dbReference>
<dbReference type="InterPro" id="IPR036640">
    <property type="entry name" value="ABC1_TM_sf"/>
</dbReference>
<dbReference type="SMART" id="SM00382">
    <property type="entry name" value="AAA"/>
    <property type="match status" value="1"/>
</dbReference>